<dbReference type="Proteomes" id="UP000799767">
    <property type="component" value="Unassembled WGS sequence"/>
</dbReference>
<dbReference type="RefSeq" id="XP_033590213.1">
    <property type="nucleotide sequence ID" value="XM_033733647.1"/>
</dbReference>
<feature type="chain" id="PRO_5025670701" evidence="1">
    <location>
        <begin position="24"/>
        <end position="152"/>
    </location>
</feature>
<reference evidence="2" key="1">
    <citation type="journal article" date="2020" name="Stud. Mycol.">
        <title>101 Dothideomycetes genomes: a test case for predicting lifestyles and emergence of pathogens.</title>
        <authorList>
            <person name="Haridas S."/>
            <person name="Albert R."/>
            <person name="Binder M."/>
            <person name="Bloem J."/>
            <person name="Labutti K."/>
            <person name="Salamov A."/>
            <person name="Andreopoulos B."/>
            <person name="Baker S."/>
            <person name="Barry K."/>
            <person name="Bills G."/>
            <person name="Bluhm B."/>
            <person name="Cannon C."/>
            <person name="Castanera R."/>
            <person name="Culley D."/>
            <person name="Daum C."/>
            <person name="Ezra D."/>
            <person name="Gonzalez J."/>
            <person name="Henrissat B."/>
            <person name="Kuo A."/>
            <person name="Liang C."/>
            <person name="Lipzen A."/>
            <person name="Lutzoni F."/>
            <person name="Magnuson J."/>
            <person name="Mondo S."/>
            <person name="Nolan M."/>
            <person name="Ohm R."/>
            <person name="Pangilinan J."/>
            <person name="Park H.-J."/>
            <person name="Ramirez L."/>
            <person name="Alfaro M."/>
            <person name="Sun H."/>
            <person name="Tritt A."/>
            <person name="Yoshinaga Y."/>
            <person name="Zwiers L.-H."/>
            <person name="Turgeon B."/>
            <person name="Goodwin S."/>
            <person name="Spatafora J."/>
            <person name="Crous P."/>
            <person name="Grigoriev I."/>
        </authorList>
    </citation>
    <scope>NUCLEOTIDE SEQUENCE</scope>
    <source>
        <strain evidence="2">CBS 113389</strain>
    </source>
</reference>
<dbReference type="AlphaFoldDB" id="A0A6A6PVY3"/>
<keyword evidence="1" id="KW-0732">Signal</keyword>
<keyword evidence="3" id="KW-1185">Reference proteome</keyword>
<gene>
    <name evidence="2" type="ORF">BDY17DRAFT_297770</name>
</gene>
<dbReference type="GeneID" id="54474649"/>
<accession>A0A6A6PVY3</accession>
<dbReference type="EMBL" id="MU001635">
    <property type="protein sequence ID" value="KAF2483643.1"/>
    <property type="molecule type" value="Genomic_DNA"/>
</dbReference>
<evidence type="ECO:0000256" key="1">
    <source>
        <dbReference type="SAM" id="SignalP"/>
    </source>
</evidence>
<organism evidence="2 3">
    <name type="scientific">Neohortaea acidophila</name>
    <dbReference type="NCBI Taxonomy" id="245834"/>
    <lineage>
        <taxon>Eukaryota</taxon>
        <taxon>Fungi</taxon>
        <taxon>Dikarya</taxon>
        <taxon>Ascomycota</taxon>
        <taxon>Pezizomycotina</taxon>
        <taxon>Dothideomycetes</taxon>
        <taxon>Dothideomycetidae</taxon>
        <taxon>Mycosphaerellales</taxon>
        <taxon>Teratosphaeriaceae</taxon>
        <taxon>Neohortaea</taxon>
    </lineage>
</organism>
<name>A0A6A6PVY3_9PEZI</name>
<sequence>MWWRLPSTSLSARVLSIVGVVKGDVSRGCWSGSQPGRADVMLMWMLRGRAGIMLMWTSARTSRYDADVDVSPDKEDTKLCVVVVLGRGPARCPVHAVFAVGGFALSVAESDLCSLRNFCWLSMLNDRRRRRVWGGHLVRLALDASNFPFSSR</sequence>
<proteinExistence type="predicted"/>
<evidence type="ECO:0000313" key="3">
    <source>
        <dbReference type="Proteomes" id="UP000799767"/>
    </source>
</evidence>
<evidence type="ECO:0000313" key="2">
    <source>
        <dbReference type="EMBL" id="KAF2483643.1"/>
    </source>
</evidence>
<feature type="signal peptide" evidence="1">
    <location>
        <begin position="1"/>
        <end position="23"/>
    </location>
</feature>
<protein>
    <submittedName>
        <fullName evidence="2">Uncharacterized protein</fullName>
    </submittedName>
</protein>